<keyword evidence="2 6" id="KW-0963">Cytoplasm</keyword>
<dbReference type="EC" id="3.1.11.6" evidence="6"/>
<comment type="caution">
    <text evidence="7">The sequence shown here is derived from an EMBL/GenBank/DDBJ whole genome shotgun (WGS) entry which is preliminary data.</text>
</comment>
<dbReference type="GO" id="GO:0009318">
    <property type="term" value="C:exodeoxyribonuclease VII complex"/>
    <property type="evidence" value="ECO:0007669"/>
    <property type="project" value="UniProtKB-UniRule"/>
</dbReference>
<organism evidence="7 8">
    <name type="scientific">Thermobrachium celere DSM 8682</name>
    <dbReference type="NCBI Taxonomy" id="941824"/>
    <lineage>
        <taxon>Bacteria</taxon>
        <taxon>Bacillati</taxon>
        <taxon>Bacillota</taxon>
        <taxon>Clostridia</taxon>
        <taxon>Eubacteriales</taxon>
        <taxon>Clostridiaceae</taxon>
        <taxon>Thermobrachium</taxon>
    </lineage>
</organism>
<dbReference type="Proteomes" id="UP000014923">
    <property type="component" value="Unassembled WGS sequence"/>
</dbReference>
<dbReference type="RefSeq" id="WP_018662072.1">
    <property type="nucleotide sequence ID" value="NZ_HF952018.1"/>
</dbReference>
<comment type="function">
    <text evidence="6">Bidirectionally degrades single-stranded DNA into large acid-insoluble oligonucleotides, which are then degraded further into small acid-soluble oligonucleotides.</text>
</comment>
<evidence type="ECO:0000313" key="7">
    <source>
        <dbReference type="EMBL" id="CDF58204.1"/>
    </source>
</evidence>
<evidence type="ECO:0000256" key="2">
    <source>
        <dbReference type="ARBA" id="ARBA00022490"/>
    </source>
</evidence>
<dbReference type="InterPro" id="IPR037004">
    <property type="entry name" value="Exonuc_VII_ssu_sf"/>
</dbReference>
<keyword evidence="3 6" id="KW-0540">Nuclease</keyword>
<dbReference type="eggNOG" id="COG1722">
    <property type="taxonomic scope" value="Bacteria"/>
</dbReference>
<dbReference type="Gene3D" id="1.10.287.1040">
    <property type="entry name" value="Exonuclease VII, small subunit"/>
    <property type="match status" value="1"/>
</dbReference>
<dbReference type="HOGENOM" id="CLU_145918_3_4_9"/>
<evidence type="ECO:0000256" key="1">
    <source>
        <dbReference type="ARBA" id="ARBA00009998"/>
    </source>
</evidence>
<dbReference type="InterPro" id="IPR003761">
    <property type="entry name" value="Exonuc_VII_S"/>
</dbReference>
<keyword evidence="8" id="KW-1185">Reference proteome</keyword>
<evidence type="ECO:0000256" key="4">
    <source>
        <dbReference type="ARBA" id="ARBA00022801"/>
    </source>
</evidence>
<sequence>MARMKKNDLTFEEAIKRLEEIVYEIEDKNLSLEETISKFKEGMELANLCNKKLDEAERRINVLLNGDNGELIEEKFTVEVETDEF</sequence>
<dbReference type="GO" id="GO:0008855">
    <property type="term" value="F:exodeoxyribonuclease VII activity"/>
    <property type="evidence" value="ECO:0007669"/>
    <property type="project" value="UniProtKB-UniRule"/>
</dbReference>
<reference evidence="7" key="1">
    <citation type="submission" date="2013-03" db="EMBL/GenBank/DDBJ databases">
        <title>Draft genome sequence of the hydrogen-ethanol-producing anaerobic alkalithermophilic Caloramator celere.</title>
        <authorList>
            <person name="Ciranna A."/>
            <person name="Larjo A."/>
            <person name="Kivisto A."/>
            <person name="Santala V."/>
            <person name="Roos C."/>
            <person name="Karp M."/>
        </authorList>
    </citation>
    <scope>NUCLEOTIDE SEQUENCE [LARGE SCALE GENOMIC DNA]</scope>
    <source>
        <strain evidence="7">DSM 8682</strain>
    </source>
</reference>
<dbReference type="HAMAP" id="MF_00337">
    <property type="entry name" value="Exonuc_7_S"/>
    <property type="match status" value="1"/>
</dbReference>
<dbReference type="GO" id="GO:0006308">
    <property type="term" value="P:DNA catabolic process"/>
    <property type="evidence" value="ECO:0007669"/>
    <property type="project" value="UniProtKB-UniRule"/>
</dbReference>
<dbReference type="EMBL" id="CAVN010000095">
    <property type="protein sequence ID" value="CDF58204.1"/>
    <property type="molecule type" value="Genomic_DNA"/>
</dbReference>
<protein>
    <recommendedName>
        <fullName evidence="6">Exodeoxyribonuclease 7 small subunit</fullName>
        <ecNumber evidence="6">3.1.11.6</ecNumber>
    </recommendedName>
    <alternativeName>
        <fullName evidence="6">Exodeoxyribonuclease VII small subunit</fullName>
        <shortName evidence="6">Exonuclease VII small subunit</shortName>
    </alternativeName>
</protein>
<dbReference type="Pfam" id="PF02609">
    <property type="entry name" value="Exonuc_VII_S"/>
    <property type="match status" value="1"/>
</dbReference>
<name>R7RQ67_9CLOT</name>
<proteinExistence type="inferred from homology"/>
<comment type="similarity">
    <text evidence="1 6">Belongs to the XseB family.</text>
</comment>
<dbReference type="NCBIfam" id="TIGR01280">
    <property type="entry name" value="xseB"/>
    <property type="match status" value="1"/>
</dbReference>
<evidence type="ECO:0000256" key="6">
    <source>
        <dbReference type="HAMAP-Rule" id="MF_00337"/>
    </source>
</evidence>
<comment type="subunit">
    <text evidence="6">Heterooligomer composed of large and small subunits.</text>
</comment>
<dbReference type="PANTHER" id="PTHR34137:SF1">
    <property type="entry name" value="EXODEOXYRIBONUCLEASE 7 SMALL SUBUNIT"/>
    <property type="match status" value="1"/>
</dbReference>
<comment type="catalytic activity">
    <reaction evidence="6">
        <text>Exonucleolytic cleavage in either 5'- to 3'- or 3'- to 5'-direction to yield nucleoside 5'-phosphates.</text>
        <dbReference type="EC" id="3.1.11.6"/>
    </reaction>
</comment>
<dbReference type="SUPFAM" id="SSF116842">
    <property type="entry name" value="XseB-like"/>
    <property type="match status" value="1"/>
</dbReference>
<gene>
    <name evidence="6" type="primary">xseB</name>
    <name evidence="7" type="ORF">TCEL_00250</name>
</gene>
<dbReference type="PANTHER" id="PTHR34137">
    <property type="entry name" value="EXODEOXYRIBONUCLEASE 7 SMALL SUBUNIT"/>
    <property type="match status" value="1"/>
</dbReference>
<evidence type="ECO:0000256" key="3">
    <source>
        <dbReference type="ARBA" id="ARBA00022722"/>
    </source>
</evidence>
<keyword evidence="5 6" id="KW-0269">Exonuclease</keyword>
<comment type="subcellular location">
    <subcellularLocation>
        <location evidence="6">Cytoplasm</location>
    </subcellularLocation>
</comment>
<evidence type="ECO:0000256" key="5">
    <source>
        <dbReference type="ARBA" id="ARBA00022839"/>
    </source>
</evidence>
<dbReference type="GO" id="GO:0005829">
    <property type="term" value="C:cytosol"/>
    <property type="evidence" value="ECO:0007669"/>
    <property type="project" value="TreeGrafter"/>
</dbReference>
<dbReference type="PIRSF" id="PIRSF006488">
    <property type="entry name" value="Exonuc_VII_S"/>
    <property type="match status" value="1"/>
</dbReference>
<keyword evidence="4 6" id="KW-0378">Hydrolase</keyword>
<evidence type="ECO:0000313" key="8">
    <source>
        <dbReference type="Proteomes" id="UP000014923"/>
    </source>
</evidence>
<accession>R7RQ67</accession>
<dbReference type="AlphaFoldDB" id="R7RQ67"/>